<evidence type="ECO:0000313" key="1">
    <source>
        <dbReference type="EMBL" id="RVT93765.1"/>
    </source>
</evidence>
<dbReference type="RefSeq" id="WP_127742712.1">
    <property type="nucleotide sequence ID" value="NZ_SACN01000001.1"/>
</dbReference>
<dbReference type="AlphaFoldDB" id="A0A437M8A6"/>
<dbReference type="OrthoDB" id="7573645at2"/>
<keyword evidence="2" id="KW-1185">Reference proteome</keyword>
<accession>A0A437M8A6</accession>
<dbReference type="EMBL" id="SACN01000001">
    <property type="protein sequence ID" value="RVT93765.1"/>
    <property type="molecule type" value="Genomic_DNA"/>
</dbReference>
<organism evidence="1 2">
    <name type="scientific">Sphingomonas crocodyli</name>
    <dbReference type="NCBI Taxonomy" id="1979270"/>
    <lineage>
        <taxon>Bacteria</taxon>
        <taxon>Pseudomonadati</taxon>
        <taxon>Pseudomonadota</taxon>
        <taxon>Alphaproteobacteria</taxon>
        <taxon>Sphingomonadales</taxon>
        <taxon>Sphingomonadaceae</taxon>
        <taxon>Sphingomonas</taxon>
    </lineage>
</organism>
<protein>
    <submittedName>
        <fullName evidence="1">Uncharacterized protein</fullName>
    </submittedName>
</protein>
<comment type="caution">
    <text evidence="1">The sequence shown here is derived from an EMBL/GenBank/DDBJ whole genome shotgun (WGS) entry which is preliminary data.</text>
</comment>
<gene>
    <name evidence="1" type="ORF">EOD43_07840</name>
</gene>
<dbReference type="Proteomes" id="UP000282971">
    <property type="component" value="Unassembled WGS sequence"/>
</dbReference>
<sequence>MLGLLIAASVAASNPGWAKFSRQTIGIGPTVTIGRFDEKGTKRSIHWFRFQEDVRVQKDKARTLWADSRNCPAVRTALDALSDVRFGVQAPPDRNDGPVVIQLDGVGYTFENRLAFGPGKEIVSIYARERSPLAIWIDATLDGLKPCWSETAPEQ</sequence>
<evidence type="ECO:0000313" key="2">
    <source>
        <dbReference type="Proteomes" id="UP000282971"/>
    </source>
</evidence>
<name>A0A437M8A6_9SPHN</name>
<proteinExistence type="predicted"/>
<reference evidence="1 2" key="1">
    <citation type="submission" date="2019-01" db="EMBL/GenBank/DDBJ databases">
        <authorList>
            <person name="Chen W.-M."/>
        </authorList>
    </citation>
    <scope>NUCLEOTIDE SEQUENCE [LARGE SCALE GENOMIC DNA]</scope>
    <source>
        <strain evidence="1 2">CCP-7</strain>
    </source>
</reference>